<reference evidence="1 2" key="1">
    <citation type="submission" date="2019-01" db="EMBL/GenBank/DDBJ databases">
        <title>Vagococcus silagei sp. nov. isolated from brewer's grain.</title>
        <authorList>
            <person name="Guu J.-R."/>
        </authorList>
    </citation>
    <scope>NUCLEOTIDE SEQUENCE [LARGE SCALE GENOMIC DNA]</scope>
    <source>
        <strain evidence="1 2">2B-2</strain>
    </source>
</reference>
<keyword evidence="2" id="KW-1185">Reference proteome</keyword>
<sequence>MGLNEFILGLSNLEKITRAPGFFKYTEHTVAAHSYRVASIAQVLADIEVMHGSQDINWKSLYEKALNHDYTERFIGDIKTPVKYANKELRGMLQTVEEKMTAEFISQEIPSEFQTIYERRLQEGKDESIEGQILAVADKVDLLYESFEEIVKNNPEPVYKEMFIESIRTIGSFEHLVSVQYFFKTIYPELVDRDFYGSDTFIEDVNTIIKNETSLVI</sequence>
<evidence type="ECO:0000313" key="2">
    <source>
        <dbReference type="Proteomes" id="UP000310506"/>
    </source>
</evidence>
<dbReference type="Proteomes" id="UP000310506">
    <property type="component" value="Unassembled WGS sequence"/>
</dbReference>
<gene>
    <name evidence="1" type="ORF">ESZ54_10665</name>
</gene>
<dbReference type="AlphaFoldDB" id="A0A4S3B491"/>
<dbReference type="EMBL" id="SDGV01000024">
    <property type="protein sequence ID" value="THB60423.1"/>
    <property type="molecule type" value="Genomic_DNA"/>
</dbReference>
<name>A0A4S3B491_9ENTE</name>
<proteinExistence type="predicted"/>
<dbReference type="InterPro" id="IPR003607">
    <property type="entry name" value="HD/PDEase_dom"/>
</dbReference>
<dbReference type="CDD" id="cd00077">
    <property type="entry name" value="HDc"/>
    <property type="match status" value="1"/>
</dbReference>
<comment type="caution">
    <text evidence="1">The sequence shown here is derived from an EMBL/GenBank/DDBJ whole genome shotgun (WGS) entry which is preliminary data.</text>
</comment>
<evidence type="ECO:0000313" key="1">
    <source>
        <dbReference type="EMBL" id="THB60423.1"/>
    </source>
</evidence>
<dbReference type="RefSeq" id="WP_136137645.1">
    <property type="nucleotide sequence ID" value="NZ_SDGV01000024.1"/>
</dbReference>
<protein>
    <submittedName>
        <fullName evidence="1">HD domain-containing protein</fullName>
    </submittedName>
</protein>
<organism evidence="1 2">
    <name type="scientific">Vagococcus silagei</name>
    <dbReference type="NCBI Taxonomy" id="2508885"/>
    <lineage>
        <taxon>Bacteria</taxon>
        <taxon>Bacillati</taxon>
        <taxon>Bacillota</taxon>
        <taxon>Bacilli</taxon>
        <taxon>Lactobacillales</taxon>
        <taxon>Enterococcaceae</taxon>
        <taxon>Vagococcus</taxon>
    </lineage>
</organism>
<dbReference type="Pfam" id="PF12917">
    <property type="entry name" value="YfbR-like"/>
    <property type="match status" value="1"/>
</dbReference>
<dbReference type="Gene3D" id="1.10.3210.10">
    <property type="entry name" value="Hypothetical protein af1432"/>
    <property type="match status" value="1"/>
</dbReference>
<accession>A0A4S3B491</accession>
<dbReference type="SUPFAM" id="SSF109604">
    <property type="entry name" value="HD-domain/PDEase-like"/>
    <property type="match status" value="1"/>
</dbReference>
<dbReference type="OrthoDB" id="9812744at2"/>